<organism evidence="1 2">
    <name type="scientific">Pistacia atlantica</name>
    <dbReference type="NCBI Taxonomy" id="434234"/>
    <lineage>
        <taxon>Eukaryota</taxon>
        <taxon>Viridiplantae</taxon>
        <taxon>Streptophyta</taxon>
        <taxon>Embryophyta</taxon>
        <taxon>Tracheophyta</taxon>
        <taxon>Spermatophyta</taxon>
        <taxon>Magnoliopsida</taxon>
        <taxon>eudicotyledons</taxon>
        <taxon>Gunneridae</taxon>
        <taxon>Pentapetalae</taxon>
        <taxon>rosids</taxon>
        <taxon>malvids</taxon>
        <taxon>Sapindales</taxon>
        <taxon>Anacardiaceae</taxon>
        <taxon>Pistacia</taxon>
    </lineage>
</organism>
<sequence length="99" mass="12112">MQLLERCWWIRLSWKEVPLALVKRWWMNWLLEKDKFDPVFSWAQRVKIVVGATRELNIYMIRFLISICQIKHLIWQHVCIPHVFLGTLFIMLQSKSKTQ</sequence>
<protein>
    <submittedName>
        <fullName evidence="1">Uncharacterized protein</fullName>
    </submittedName>
</protein>
<proteinExistence type="predicted"/>
<dbReference type="Proteomes" id="UP001164250">
    <property type="component" value="Chromosome 4"/>
</dbReference>
<dbReference type="EMBL" id="CM047900">
    <property type="protein sequence ID" value="KAJ0099789.1"/>
    <property type="molecule type" value="Genomic_DNA"/>
</dbReference>
<reference evidence="2" key="1">
    <citation type="journal article" date="2023" name="G3 (Bethesda)">
        <title>Genome assembly and association tests identify interacting loci associated with vigor, precocity, and sex in interspecific pistachio rootstocks.</title>
        <authorList>
            <person name="Palmer W."/>
            <person name="Jacygrad E."/>
            <person name="Sagayaradj S."/>
            <person name="Cavanaugh K."/>
            <person name="Han R."/>
            <person name="Bertier L."/>
            <person name="Beede B."/>
            <person name="Kafkas S."/>
            <person name="Golino D."/>
            <person name="Preece J."/>
            <person name="Michelmore R."/>
        </authorList>
    </citation>
    <scope>NUCLEOTIDE SEQUENCE [LARGE SCALE GENOMIC DNA]</scope>
</reference>
<gene>
    <name evidence="1" type="ORF">Patl1_21030</name>
</gene>
<accession>A0ACC1BLH2</accession>
<keyword evidence="2" id="KW-1185">Reference proteome</keyword>
<evidence type="ECO:0000313" key="2">
    <source>
        <dbReference type="Proteomes" id="UP001164250"/>
    </source>
</evidence>
<name>A0ACC1BLH2_9ROSI</name>
<comment type="caution">
    <text evidence="1">The sequence shown here is derived from an EMBL/GenBank/DDBJ whole genome shotgun (WGS) entry which is preliminary data.</text>
</comment>
<evidence type="ECO:0000313" key="1">
    <source>
        <dbReference type="EMBL" id="KAJ0099789.1"/>
    </source>
</evidence>